<gene>
    <name evidence="7" type="primary">haeIIIM</name>
    <name evidence="7" type="ORF">MSCUN_07700</name>
</gene>
<evidence type="ECO:0000313" key="7">
    <source>
        <dbReference type="EMBL" id="PWL08334.1"/>
    </source>
</evidence>
<dbReference type="Proteomes" id="UP000246004">
    <property type="component" value="Unassembled WGS sequence"/>
</dbReference>
<feature type="active site" evidence="5">
    <location>
        <position position="73"/>
    </location>
</feature>
<dbReference type="CDD" id="cd00315">
    <property type="entry name" value="Cyt_C5_DNA_methylase"/>
    <property type="match status" value="1"/>
</dbReference>
<proteinExistence type="inferred from homology"/>
<dbReference type="PANTHER" id="PTHR10629:SF52">
    <property type="entry name" value="DNA (CYTOSINE-5)-METHYLTRANSFERASE 1"/>
    <property type="match status" value="1"/>
</dbReference>
<evidence type="ECO:0000256" key="2">
    <source>
        <dbReference type="ARBA" id="ARBA00022603"/>
    </source>
</evidence>
<name>A0A2V2BRI3_9EURY</name>
<dbReference type="EMBL" id="LWMS01000020">
    <property type="protein sequence ID" value="PWL08334.1"/>
    <property type="molecule type" value="Genomic_DNA"/>
</dbReference>
<dbReference type="NCBIfam" id="TIGR00675">
    <property type="entry name" value="dcm"/>
    <property type="match status" value="1"/>
</dbReference>
<evidence type="ECO:0000256" key="4">
    <source>
        <dbReference type="ARBA" id="ARBA00022691"/>
    </source>
</evidence>
<comment type="caution">
    <text evidence="7">The sequence shown here is derived from an EMBL/GenBank/DDBJ whole genome shotgun (WGS) entry which is preliminary data.</text>
</comment>
<evidence type="ECO:0000256" key="6">
    <source>
        <dbReference type="RuleBase" id="RU000416"/>
    </source>
</evidence>
<keyword evidence="4 5" id="KW-0949">S-adenosyl-L-methionine</keyword>
<comment type="similarity">
    <text evidence="5 6">Belongs to the class I-like SAM-binding methyltransferase superfamily. C5-methyltransferase family.</text>
</comment>
<sequence>MNIISLFSGAGGLDLGFENQGFNIIWANEYDKSIWDTYRYNHKDTFLDTRSICDINSDEIPSQIRGIIGGPPCQSWSVAGCMRGIDDPRGKLFYDYLRILQDKQPYFFVAENVPGILSRRNHDAFKKIIREFENCGYNVCFSLLNTSDYGVPQDRKRVIIIGYRKDLGIVFDFNNLRKSRNTCSLYDAIYDLPEPLAALSKNKSNYDTGEFLNNEYFIGDFSSIFMSRNRIRNWDQPSFTIQASGRQAPIFPGSDPMIKIEKDKWEFSGDNYRRLSVRECARIQTFS</sequence>
<evidence type="ECO:0000256" key="3">
    <source>
        <dbReference type="ARBA" id="ARBA00022679"/>
    </source>
</evidence>
<dbReference type="InterPro" id="IPR001525">
    <property type="entry name" value="C5_MeTfrase"/>
</dbReference>
<dbReference type="InterPro" id="IPR029063">
    <property type="entry name" value="SAM-dependent_MTases_sf"/>
</dbReference>
<keyword evidence="3 5" id="KW-0808">Transferase</keyword>
<dbReference type="InterPro" id="IPR050390">
    <property type="entry name" value="C5-Methyltransferase"/>
</dbReference>
<dbReference type="GO" id="GO:0003886">
    <property type="term" value="F:DNA (cytosine-5-)-methyltransferase activity"/>
    <property type="evidence" value="ECO:0007669"/>
    <property type="project" value="UniProtKB-EC"/>
</dbReference>
<dbReference type="RefSeq" id="WP_245837611.1">
    <property type="nucleotide sequence ID" value="NZ_LMVN01000001.1"/>
</dbReference>
<dbReference type="Gene3D" id="3.90.120.10">
    <property type="entry name" value="DNA Methylase, subunit A, domain 2"/>
    <property type="match status" value="1"/>
</dbReference>
<dbReference type="Gene3D" id="3.40.50.150">
    <property type="entry name" value="Vaccinia Virus protein VP39"/>
    <property type="match status" value="1"/>
</dbReference>
<evidence type="ECO:0000256" key="5">
    <source>
        <dbReference type="PROSITE-ProRule" id="PRU01016"/>
    </source>
</evidence>
<dbReference type="SUPFAM" id="SSF53335">
    <property type="entry name" value="S-adenosyl-L-methionine-dependent methyltransferases"/>
    <property type="match status" value="1"/>
</dbReference>
<dbReference type="GO" id="GO:0003677">
    <property type="term" value="F:DNA binding"/>
    <property type="evidence" value="ECO:0007669"/>
    <property type="project" value="TreeGrafter"/>
</dbReference>
<dbReference type="AlphaFoldDB" id="A0A2V2BRI3"/>
<organism evidence="7 8">
    <name type="scientific">Methanosphaera cuniculi</name>
    <dbReference type="NCBI Taxonomy" id="1077256"/>
    <lineage>
        <taxon>Archaea</taxon>
        <taxon>Methanobacteriati</taxon>
        <taxon>Methanobacteriota</taxon>
        <taxon>Methanomada group</taxon>
        <taxon>Methanobacteria</taxon>
        <taxon>Methanobacteriales</taxon>
        <taxon>Methanobacteriaceae</taxon>
        <taxon>Methanosphaera</taxon>
    </lineage>
</organism>
<evidence type="ECO:0000256" key="1">
    <source>
        <dbReference type="ARBA" id="ARBA00011975"/>
    </source>
</evidence>
<dbReference type="PRINTS" id="PR00105">
    <property type="entry name" value="C5METTRFRASE"/>
</dbReference>
<dbReference type="PROSITE" id="PS51679">
    <property type="entry name" value="SAM_MT_C5"/>
    <property type="match status" value="1"/>
</dbReference>
<protein>
    <recommendedName>
        <fullName evidence="1">DNA (cytosine-5-)-methyltransferase</fullName>
        <ecNumber evidence="1">2.1.1.37</ecNumber>
    </recommendedName>
</protein>
<dbReference type="PANTHER" id="PTHR10629">
    <property type="entry name" value="CYTOSINE-SPECIFIC METHYLTRANSFERASE"/>
    <property type="match status" value="1"/>
</dbReference>
<dbReference type="EC" id="2.1.1.37" evidence="1"/>
<dbReference type="GO" id="GO:0044027">
    <property type="term" value="P:negative regulation of gene expression via chromosomal CpG island methylation"/>
    <property type="evidence" value="ECO:0007669"/>
    <property type="project" value="TreeGrafter"/>
</dbReference>
<evidence type="ECO:0000313" key="8">
    <source>
        <dbReference type="Proteomes" id="UP000246004"/>
    </source>
</evidence>
<accession>A0A2V2BRI3</accession>
<reference evidence="7 8" key="1">
    <citation type="submission" date="2016-04" db="EMBL/GenBank/DDBJ databases">
        <title>Genome sequence of Methanosphaera cuniculi DSM 4103.</title>
        <authorList>
            <person name="Poehlein A."/>
            <person name="Seedorf H."/>
            <person name="Daniel R."/>
        </authorList>
    </citation>
    <scope>NUCLEOTIDE SEQUENCE [LARGE SCALE GENOMIC DNA]</scope>
    <source>
        <strain evidence="7 8">DSM 4103</strain>
    </source>
</reference>
<keyword evidence="2 5" id="KW-0489">Methyltransferase</keyword>
<dbReference type="Pfam" id="PF00145">
    <property type="entry name" value="DNA_methylase"/>
    <property type="match status" value="1"/>
</dbReference>
<dbReference type="GO" id="GO:0032259">
    <property type="term" value="P:methylation"/>
    <property type="evidence" value="ECO:0007669"/>
    <property type="project" value="UniProtKB-KW"/>
</dbReference>